<dbReference type="PIRSF" id="PIRSF037217">
    <property type="entry name" value="Carboxypeptidase_S"/>
    <property type="match status" value="1"/>
</dbReference>
<evidence type="ECO:0000256" key="2">
    <source>
        <dbReference type="ARBA" id="ARBA00022670"/>
    </source>
</evidence>
<evidence type="ECO:0000256" key="6">
    <source>
        <dbReference type="SAM" id="SignalP"/>
    </source>
</evidence>
<dbReference type="InterPro" id="IPR002933">
    <property type="entry name" value="Peptidase_M20"/>
</dbReference>
<dbReference type="Gene3D" id="3.30.70.360">
    <property type="match status" value="1"/>
</dbReference>
<dbReference type="InterPro" id="IPR036264">
    <property type="entry name" value="Bact_exopeptidase_dim_dom"/>
</dbReference>
<dbReference type="PANTHER" id="PTHR45962">
    <property type="entry name" value="N-FATTY-ACYL-AMINO ACID SYNTHASE/HYDROLASE PM20D1"/>
    <property type="match status" value="1"/>
</dbReference>
<keyword evidence="6" id="KW-0732">Signal</keyword>
<dbReference type="Gene3D" id="1.10.150.900">
    <property type="match status" value="1"/>
</dbReference>
<keyword evidence="9" id="KW-1185">Reference proteome</keyword>
<dbReference type="SUPFAM" id="SSF53187">
    <property type="entry name" value="Zn-dependent exopeptidases"/>
    <property type="match status" value="1"/>
</dbReference>
<sequence length="563" mass="62192">MVMMKLSALLAGAATVSAFISAPIEAYGQRPLRSVAPASRFSCDLPPVLDPVADGLPSALELFSSEEALERQVKRHQAIVRVPSVSYDDLGAFDEDPRWKPFYELHDVLKKTYPAVHKYAKLEKINTFGLLYTIQGSDDSLKPVLLMGHQDVVPVADASTWTHPPFEAVYDGTWLWGRGASDDKNSLTAIFSALEALLSRDDWTPKRTILLAFGFDEENSGYLGAASIAQVILKRYGDDSLAIILDEGGLGIKTYGNALYVLPAVTEKGYFDIWMELDVAGGHSSKPFPHTGIGIISEIVTALEANPYKAVLTEGGPVHKHMQCQAHYSPEAFPELTRLVNNNDLEGVAQFLVKASRETQFIVQTSQSVDFISGGQKINAMPEQIKLGVNYRVSHHNSMEEVQHNVVKYIDDTVTKYGLTIKAFEGEADYASYVAKLPARPRTVSAASDVDYNGTLILRSGHKSPAAPISPTTGPIWDIFSGTIQHTFAFENGTVVPAGEIMTGNTDTKHYKGLSNHVYRFMPYRFQGEANIHTVNERVRMDAHMETVRFYYDFVRNFDASEV</sequence>
<comment type="caution">
    <text evidence="8">The sequence shown here is derived from an EMBL/GenBank/DDBJ whole genome shotgun (WGS) entry which is preliminary data.</text>
</comment>
<dbReference type="SUPFAM" id="SSF55031">
    <property type="entry name" value="Bacterial exopeptidase dimerisation domain"/>
    <property type="match status" value="1"/>
</dbReference>
<feature type="chain" id="PRO_5047010356" evidence="6">
    <location>
        <begin position="19"/>
        <end position="563"/>
    </location>
</feature>
<gene>
    <name evidence="8" type="ORF">PT974_10024</name>
</gene>
<dbReference type="InterPro" id="IPR017141">
    <property type="entry name" value="Pept_M20_carboxypep"/>
</dbReference>
<organism evidence="8 9">
    <name type="scientific">Cladobotryum mycophilum</name>
    <dbReference type="NCBI Taxonomy" id="491253"/>
    <lineage>
        <taxon>Eukaryota</taxon>
        <taxon>Fungi</taxon>
        <taxon>Dikarya</taxon>
        <taxon>Ascomycota</taxon>
        <taxon>Pezizomycotina</taxon>
        <taxon>Sordariomycetes</taxon>
        <taxon>Hypocreomycetidae</taxon>
        <taxon>Hypocreales</taxon>
        <taxon>Hypocreaceae</taxon>
        <taxon>Cladobotryum</taxon>
    </lineage>
</organism>
<proteinExistence type="inferred from homology"/>
<dbReference type="GO" id="GO:0004180">
    <property type="term" value="F:carboxypeptidase activity"/>
    <property type="evidence" value="ECO:0007669"/>
    <property type="project" value="UniProtKB-KW"/>
</dbReference>
<dbReference type="EMBL" id="JAVFKD010000015">
    <property type="protein sequence ID" value="KAK5988540.1"/>
    <property type="molecule type" value="Genomic_DNA"/>
</dbReference>
<dbReference type="InterPro" id="IPR011650">
    <property type="entry name" value="Peptidase_M20_dimer"/>
</dbReference>
<reference evidence="8 9" key="1">
    <citation type="submission" date="2024-01" db="EMBL/GenBank/DDBJ databases">
        <title>Complete genome of Cladobotryum mycophilum ATHUM6906.</title>
        <authorList>
            <person name="Christinaki A.C."/>
            <person name="Myridakis A.I."/>
            <person name="Kouvelis V.N."/>
        </authorList>
    </citation>
    <scope>NUCLEOTIDE SEQUENCE [LARGE SCALE GENOMIC DNA]</scope>
    <source>
        <strain evidence="8 9">ATHUM6906</strain>
    </source>
</reference>
<feature type="signal peptide" evidence="6">
    <location>
        <begin position="1"/>
        <end position="18"/>
    </location>
</feature>
<dbReference type="PANTHER" id="PTHR45962:SF1">
    <property type="entry name" value="N-FATTY-ACYL-AMINO ACID SYNTHASE_HYDROLASE PM20D1"/>
    <property type="match status" value="1"/>
</dbReference>
<evidence type="ECO:0000256" key="3">
    <source>
        <dbReference type="ARBA" id="ARBA00022723"/>
    </source>
</evidence>
<dbReference type="PROSITE" id="PS00758">
    <property type="entry name" value="ARGE_DAPE_CPG2_1"/>
    <property type="match status" value="1"/>
</dbReference>
<dbReference type="InterPro" id="IPR001261">
    <property type="entry name" value="ArgE/DapE_CS"/>
</dbReference>
<dbReference type="CDD" id="cd05674">
    <property type="entry name" value="M20_yscS"/>
    <property type="match status" value="1"/>
</dbReference>
<dbReference type="Gene3D" id="3.40.630.10">
    <property type="entry name" value="Zn peptidases"/>
    <property type="match status" value="1"/>
</dbReference>
<evidence type="ECO:0000259" key="7">
    <source>
        <dbReference type="Pfam" id="PF07687"/>
    </source>
</evidence>
<name>A0ABR0S8P9_9HYPO</name>
<dbReference type="Pfam" id="PF07687">
    <property type="entry name" value="M20_dimer"/>
    <property type="match status" value="1"/>
</dbReference>
<keyword evidence="2" id="KW-0645">Protease</keyword>
<protein>
    <submittedName>
        <fullName evidence="8">Carboxypeptidase C24C9.08</fullName>
    </submittedName>
</protein>
<dbReference type="InterPro" id="IPR047177">
    <property type="entry name" value="Pept_M20A"/>
</dbReference>
<dbReference type="Proteomes" id="UP001338125">
    <property type="component" value="Unassembled WGS sequence"/>
</dbReference>
<feature type="domain" description="Peptidase M20 dimerisation" evidence="7">
    <location>
        <begin position="267"/>
        <end position="413"/>
    </location>
</feature>
<evidence type="ECO:0000313" key="8">
    <source>
        <dbReference type="EMBL" id="KAK5988540.1"/>
    </source>
</evidence>
<evidence type="ECO:0000256" key="4">
    <source>
        <dbReference type="ARBA" id="ARBA00022801"/>
    </source>
</evidence>
<comment type="similarity">
    <text evidence="1">Belongs to the peptidase M20A family.</text>
</comment>
<evidence type="ECO:0000256" key="1">
    <source>
        <dbReference type="ARBA" id="ARBA00006247"/>
    </source>
</evidence>
<evidence type="ECO:0000256" key="5">
    <source>
        <dbReference type="ARBA" id="ARBA00022833"/>
    </source>
</evidence>
<accession>A0ABR0S8P9</accession>
<keyword evidence="8" id="KW-0121">Carboxypeptidase</keyword>
<evidence type="ECO:0000313" key="9">
    <source>
        <dbReference type="Proteomes" id="UP001338125"/>
    </source>
</evidence>
<dbReference type="Pfam" id="PF01546">
    <property type="entry name" value="Peptidase_M20"/>
    <property type="match status" value="1"/>
</dbReference>
<keyword evidence="4" id="KW-0378">Hydrolase</keyword>
<keyword evidence="5" id="KW-0862">Zinc</keyword>
<keyword evidence="3" id="KW-0479">Metal-binding</keyword>